<dbReference type="AlphaFoldDB" id="A0AAD5MLX0"/>
<keyword evidence="2" id="KW-1185">Reference proteome</keyword>
<protein>
    <submittedName>
        <fullName evidence="1">Uncharacterized protein</fullName>
    </submittedName>
</protein>
<evidence type="ECO:0000313" key="2">
    <source>
        <dbReference type="Proteomes" id="UP001196413"/>
    </source>
</evidence>
<dbReference type="Proteomes" id="UP001196413">
    <property type="component" value="Unassembled WGS sequence"/>
</dbReference>
<comment type="caution">
    <text evidence="1">The sequence shown here is derived from an EMBL/GenBank/DDBJ whole genome shotgun (WGS) entry which is preliminary data.</text>
</comment>
<evidence type="ECO:0000313" key="1">
    <source>
        <dbReference type="EMBL" id="KAJ1358263.1"/>
    </source>
</evidence>
<gene>
    <name evidence="1" type="ORF">KIN20_016653</name>
</gene>
<reference evidence="1" key="1">
    <citation type="submission" date="2021-06" db="EMBL/GenBank/DDBJ databases">
        <title>Parelaphostrongylus tenuis whole genome reference sequence.</title>
        <authorList>
            <person name="Garwood T.J."/>
            <person name="Larsen P.A."/>
            <person name="Fountain-Jones N.M."/>
            <person name="Garbe J.R."/>
            <person name="Macchietto M.G."/>
            <person name="Kania S.A."/>
            <person name="Gerhold R.W."/>
            <person name="Richards J.E."/>
            <person name="Wolf T.M."/>
        </authorList>
    </citation>
    <scope>NUCLEOTIDE SEQUENCE</scope>
    <source>
        <strain evidence="1">MNPRO001-30</strain>
        <tissue evidence="1">Meninges</tissue>
    </source>
</reference>
<organism evidence="1 2">
    <name type="scientific">Parelaphostrongylus tenuis</name>
    <name type="common">Meningeal worm</name>
    <dbReference type="NCBI Taxonomy" id="148309"/>
    <lineage>
        <taxon>Eukaryota</taxon>
        <taxon>Metazoa</taxon>
        <taxon>Ecdysozoa</taxon>
        <taxon>Nematoda</taxon>
        <taxon>Chromadorea</taxon>
        <taxon>Rhabditida</taxon>
        <taxon>Rhabditina</taxon>
        <taxon>Rhabditomorpha</taxon>
        <taxon>Strongyloidea</taxon>
        <taxon>Metastrongylidae</taxon>
        <taxon>Parelaphostrongylus</taxon>
    </lineage>
</organism>
<sequence>MPPGQERTRSFTATGFSLLVSMVYSGESDVIAKVHGISTSKDAATEFVSRLVMQTVSLTVS</sequence>
<dbReference type="EMBL" id="JAHQIW010003345">
    <property type="protein sequence ID" value="KAJ1358263.1"/>
    <property type="molecule type" value="Genomic_DNA"/>
</dbReference>
<proteinExistence type="predicted"/>
<accession>A0AAD5MLX0</accession>
<name>A0AAD5MLX0_PARTN</name>